<name>A0AA88DX10_FICCA</name>
<feature type="region of interest" description="Disordered" evidence="1">
    <location>
        <begin position="30"/>
        <end position="53"/>
    </location>
</feature>
<evidence type="ECO:0000313" key="3">
    <source>
        <dbReference type="Proteomes" id="UP001187192"/>
    </source>
</evidence>
<organism evidence="2 3">
    <name type="scientific">Ficus carica</name>
    <name type="common">Common fig</name>
    <dbReference type="NCBI Taxonomy" id="3494"/>
    <lineage>
        <taxon>Eukaryota</taxon>
        <taxon>Viridiplantae</taxon>
        <taxon>Streptophyta</taxon>
        <taxon>Embryophyta</taxon>
        <taxon>Tracheophyta</taxon>
        <taxon>Spermatophyta</taxon>
        <taxon>Magnoliopsida</taxon>
        <taxon>eudicotyledons</taxon>
        <taxon>Gunneridae</taxon>
        <taxon>Pentapetalae</taxon>
        <taxon>rosids</taxon>
        <taxon>fabids</taxon>
        <taxon>Rosales</taxon>
        <taxon>Moraceae</taxon>
        <taxon>Ficeae</taxon>
        <taxon>Ficus</taxon>
    </lineage>
</organism>
<evidence type="ECO:0000313" key="2">
    <source>
        <dbReference type="EMBL" id="GMN63722.1"/>
    </source>
</evidence>
<dbReference type="PROSITE" id="PS51257">
    <property type="entry name" value="PROKAR_LIPOPROTEIN"/>
    <property type="match status" value="1"/>
</dbReference>
<protein>
    <submittedName>
        <fullName evidence="2">Uncharacterized protein</fullName>
    </submittedName>
</protein>
<dbReference type="Gramene" id="FCD_00031064-RA">
    <property type="protein sequence ID" value="FCD_00031064-RA:cds"/>
    <property type="gene ID" value="FCD_00031064"/>
</dbReference>
<gene>
    <name evidence="2" type="ORF">TIFTF001_032813</name>
</gene>
<sequence length="77" mass="8208">MKGSKVAKNGHGKALTISGQAITGCGHWLATAKDRPGPRADRNHGWPVAAMDGRPLTGQLRSFVASGWPRPAHEQRV</sequence>
<dbReference type="EMBL" id="BTGU01000157">
    <property type="protein sequence ID" value="GMN63722.1"/>
    <property type="molecule type" value="Genomic_DNA"/>
</dbReference>
<accession>A0AA88DX10</accession>
<proteinExistence type="predicted"/>
<comment type="caution">
    <text evidence="2">The sequence shown here is derived from an EMBL/GenBank/DDBJ whole genome shotgun (WGS) entry which is preliminary data.</text>
</comment>
<reference evidence="2" key="1">
    <citation type="submission" date="2023-07" db="EMBL/GenBank/DDBJ databases">
        <title>draft genome sequence of fig (Ficus carica).</title>
        <authorList>
            <person name="Takahashi T."/>
            <person name="Nishimura K."/>
        </authorList>
    </citation>
    <scope>NUCLEOTIDE SEQUENCE</scope>
</reference>
<dbReference type="AlphaFoldDB" id="A0AA88DX10"/>
<keyword evidence="3" id="KW-1185">Reference proteome</keyword>
<dbReference type="Proteomes" id="UP001187192">
    <property type="component" value="Unassembled WGS sequence"/>
</dbReference>
<feature type="compositionally biased region" description="Basic and acidic residues" evidence="1">
    <location>
        <begin position="32"/>
        <end position="44"/>
    </location>
</feature>
<evidence type="ECO:0000256" key="1">
    <source>
        <dbReference type="SAM" id="MobiDB-lite"/>
    </source>
</evidence>